<sequence length="186" mass="18989">MANIKITDLPSGTTLVGTELFESVQSATSVKLSSDLIKAFANSVPTMLVETSNTNTPATAATLSHQTSGTPSAGIGTRLDFVCETAASNTEIGARLSAVTTNVGSGTEAFDLQVLLMSGGAAATMVAKFTSAGNFGIVGNTINVPTTRTPASAAAPGTAGDICWDSSYLYVCVATDTWKRTPIATW</sequence>
<reference evidence="2" key="1">
    <citation type="submission" date="2020-05" db="EMBL/GenBank/DDBJ databases">
        <authorList>
            <person name="Chiriac C."/>
            <person name="Salcher M."/>
            <person name="Ghai R."/>
            <person name="Kavagutti S V."/>
        </authorList>
    </citation>
    <scope>NUCLEOTIDE SEQUENCE</scope>
</reference>
<protein>
    <submittedName>
        <fullName evidence="2">Uncharacterized protein</fullName>
    </submittedName>
</protein>
<organism evidence="2">
    <name type="scientific">uncultured Caudovirales phage</name>
    <dbReference type="NCBI Taxonomy" id="2100421"/>
    <lineage>
        <taxon>Viruses</taxon>
        <taxon>Duplodnaviria</taxon>
        <taxon>Heunggongvirae</taxon>
        <taxon>Uroviricota</taxon>
        <taxon>Caudoviricetes</taxon>
        <taxon>Peduoviridae</taxon>
        <taxon>Maltschvirus</taxon>
        <taxon>Maltschvirus maltsch</taxon>
    </lineage>
</organism>
<evidence type="ECO:0000313" key="2">
    <source>
        <dbReference type="EMBL" id="CAB4196274.1"/>
    </source>
</evidence>
<proteinExistence type="predicted"/>
<dbReference type="EMBL" id="LR797243">
    <property type="protein sequence ID" value="CAB4196274.1"/>
    <property type="molecule type" value="Genomic_DNA"/>
</dbReference>
<evidence type="ECO:0000313" key="1">
    <source>
        <dbReference type="EMBL" id="CAB4181575.1"/>
    </source>
</evidence>
<name>A0A6J5RWD3_9CAUD</name>
<dbReference type="EMBL" id="LR797013">
    <property type="protein sequence ID" value="CAB4181575.1"/>
    <property type="molecule type" value="Genomic_DNA"/>
</dbReference>
<accession>A0A6J5RWD3</accession>
<gene>
    <name evidence="1" type="ORF">UFOVP1068_49</name>
    <name evidence="2" type="ORF">UFOVP1300_69</name>
</gene>